<dbReference type="InterPro" id="IPR020846">
    <property type="entry name" value="MFS_dom"/>
</dbReference>
<dbReference type="InterPro" id="IPR011701">
    <property type="entry name" value="MFS"/>
</dbReference>
<dbReference type="PROSITE" id="PS50850">
    <property type="entry name" value="MFS"/>
    <property type="match status" value="1"/>
</dbReference>
<dbReference type="Pfam" id="PF07690">
    <property type="entry name" value="MFS_1"/>
    <property type="match status" value="1"/>
</dbReference>
<keyword evidence="2" id="KW-0813">Transport</keyword>
<feature type="transmembrane region" description="Helical" evidence="7">
    <location>
        <begin position="338"/>
        <end position="361"/>
    </location>
</feature>
<dbReference type="GO" id="GO:0005886">
    <property type="term" value="C:plasma membrane"/>
    <property type="evidence" value="ECO:0007669"/>
    <property type="project" value="UniProtKB-SubCell"/>
</dbReference>
<feature type="transmembrane region" description="Helical" evidence="7">
    <location>
        <begin position="216"/>
        <end position="237"/>
    </location>
</feature>
<feature type="transmembrane region" description="Helical" evidence="7">
    <location>
        <begin position="303"/>
        <end position="326"/>
    </location>
</feature>
<feature type="transmembrane region" description="Helical" evidence="7">
    <location>
        <begin position="381"/>
        <end position="410"/>
    </location>
</feature>
<feature type="transmembrane region" description="Helical" evidence="7">
    <location>
        <begin position="149"/>
        <end position="181"/>
    </location>
</feature>
<feature type="transmembrane region" description="Helical" evidence="7">
    <location>
        <begin position="278"/>
        <end position="297"/>
    </location>
</feature>
<evidence type="ECO:0000256" key="6">
    <source>
        <dbReference type="ARBA" id="ARBA00023136"/>
    </source>
</evidence>
<dbReference type="OrthoDB" id="9775268at2"/>
<feature type="transmembrane region" description="Helical" evidence="7">
    <location>
        <begin position="36"/>
        <end position="57"/>
    </location>
</feature>
<dbReference type="CDD" id="cd06173">
    <property type="entry name" value="MFS_MefA_like"/>
    <property type="match status" value="1"/>
</dbReference>
<evidence type="ECO:0000256" key="4">
    <source>
        <dbReference type="ARBA" id="ARBA00022692"/>
    </source>
</evidence>
<feature type="domain" description="Major facilitator superfamily (MFS) profile" evidence="8">
    <location>
        <begin position="3"/>
        <end position="417"/>
    </location>
</feature>
<dbReference type="PANTHER" id="PTHR43266:SF2">
    <property type="entry name" value="MAJOR FACILITATOR SUPERFAMILY (MFS) PROFILE DOMAIN-CONTAINING PROTEIN"/>
    <property type="match status" value="1"/>
</dbReference>
<sequence>MQIFLLIWFGQLVSLMGSGLTSFALGVWIYQHTGSVINFSLIYFFSELPGIIIAPIAGAIADRKDRRTLMIFSNIGSGVTSLVIALLMFAGGLKIWHIYLAITISSTCNGFQQPAYLAATTLLVPKKHYARASGMIQVGKAAEQLFSPIVAGVLVATIQIQGVLLIDFITFIFALLTLLIFRFPQPPKASINTADKTSLLSDSGFGWTYIKKRPGLLIMVIFFAITNFSIGIAQVLLTPMILSFTDARTLGVVLSLGGSGWLFGSLAISIWGGPKRRIYGILGFELLLGMGILMAGLRSNIVLITMAIFSIFFSVPMIIGCNNAIWQSKVPSNVQGRVFAVRGMISWSTFPLAYLVAGLLADRIFQPLLEPNGLLAKSLGLLIGVGAGRGIGLLFMVVGTLIVLTTIAAYQYPRLWRVEDELPDAIY</sequence>
<comment type="caution">
    <text evidence="9">The sequence shown here is derived from an EMBL/GenBank/DDBJ whole genome shotgun (WGS) entry which is preliminary data.</text>
</comment>
<feature type="transmembrane region" description="Helical" evidence="7">
    <location>
        <begin position="249"/>
        <end position="271"/>
    </location>
</feature>
<name>A0A1U7I3I0_9CYAN</name>
<keyword evidence="6 7" id="KW-0472">Membrane</keyword>
<evidence type="ECO:0000256" key="3">
    <source>
        <dbReference type="ARBA" id="ARBA00022475"/>
    </source>
</evidence>
<dbReference type="AlphaFoldDB" id="A0A1U7I3I0"/>
<evidence type="ECO:0000256" key="7">
    <source>
        <dbReference type="SAM" id="Phobius"/>
    </source>
</evidence>
<proteinExistence type="predicted"/>
<dbReference type="RefSeq" id="WP_073597253.1">
    <property type="nucleotide sequence ID" value="NZ_MRCE01000061.1"/>
</dbReference>
<evidence type="ECO:0000256" key="1">
    <source>
        <dbReference type="ARBA" id="ARBA00004651"/>
    </source>
</evidence>
<keyword evidence="5 7" id="KW-1133">Transmembrane helix</keyword>
<dbReference type="PANTHER" id="PTHR43266">
    <property type="entry name" value="MACROLIDE-EFFLUX PROTEIN"/>
    <property type="match status" value="1"/>
</dbReference>
<evidence type="ECO:0000259" key="8">
    <source>
        <dbReference type="PROSITE" id="PS50850"/>
    </source>
</evidence>
<gene>
    <name evidence="9" type="ORF">NIES2119_30495</name>
</gene>
<evidence type="ECO:0000313" key="10">
    <source>
        <dbReference type="Proteomes" id="UP000185860"/>
    </source>
</evidence>
<dbReference type="GO" id="GO:0022857">
    <property type="term" value="F:transmembrane transporter activity"/>
    <property type="evidence" value="ECO:0007669"/>
    <property type="project" value="InterPro"/>
</dbReference>
<dbReference type="EMBL" id="MRCE01000061">
    <property type="protein sequence ID" value="OKH30658.1"/>
    <property type="molecule type" value="Genomic_DNA"/>
</dbReference>
<dbReference type="Gene3D" id="1.20.1250.20">
    <property type="entry name" value="MFS general substrate transporter like domains"/>
    <property type="match status" value="1"/>
</dbReference>
<evidence type="ECO:0000256" key="2">
    <source>
        <dbReference type="ARBA" id="ARBA00022448"/>
    </source>
</evidence>
<keyword evidence="4 7" id="KW-0812">Transmembrane</keyword>
<dbReference type="SUPFAM" id="SSF103473">
    <property type="entry name" value="MFS general substrate transporter"/>
    <property type="match status" value="1"/>
</dbReference>
<evidence type="ECO:0000313" key="9">
    <source>
        <dbReference type="EMBL" id="OKH30658.1"/>
    </source>
</evidence>
<protein>
    <submittedName>
        <fullName evidence="9">MFS transporter</fullName>
    </submittedName>
</protein>
<dbReference type="Proteomes" id="UP000185860">
    <property type="component" value="Unassembled WGS sequence"/>
</dbReference>
<keyword evidence="3" id="KW-1003">Cell membrane</keyword>
<comment type="subcellular location">
    <subcellularLocation>
        <location evidence="1">Cell membrane</location>
        <topology evidence="1">Multi-pass membrane protein</topology>
    </subcellularLocation>
</comment>
<reference evidence="9 10" key="1">
    <citation type="submission" date="2016-11" db="EMBL/GenBank/DDBJ databases">
        <title>Draft Genome Sequences of Nine Cyanobacterial Strains from Diverse Habitats.</title>
        <authorList>
            <person name="Zhu T."/>
            <person name="Hou S."/>
            <person name="Lu X."/>
            <person name="Hess W.R."/>
        </authorList>
    </citation>
    <scope>NUCLEOTIDE SEQUENCE [LARGE SCALE GENOMIC DNA]</scope>
    <source>
        <strain evidence="9 10">IAM M-71</strain>
    </source>
</reference>
<organism evidence="9 10">
    <name type="scientific">[Phormidium ambiguum] IAM M-71</name>
    <dbReference type="NCBI Taxonomy" id="454136"/>
    <lineage>
        <taxon>Bacteria</taxon>
        <taxon>Bacillati</taxon>
        <taxon>Cyanobacteriota</taxon>
        <taxon>Cyanophyceae</taxon>
        <taxon>Oscillatoriophycideae</taxon>
        <taxon>Aerosakkonematales</taxon>
        <taxon>Aerosakkonemataceae</taxon>
        <taxon>Floridanema</taxon>
    </lineage>
</organism>
<accession>A0A1U7I3I0</accession>
<evidence type="ECO:0000256" key="5">
    <source>
        <dbReference type="ARBA" id="ARBA00022989"/>
    </source>
</evidence>
<dbReference type="STRING" id="454136.NIES2119_30495"/>
<feature type="transmembrane region" description="Helical" evidence="7">
    <location>
        <begin position="69"/>
        <end position="90"/>
    </location>
</feature>
<dbReference type="InterPro" id="IPR036259">
    <property type="entry name" value="MFS_trans_sf"/>
</dbReference>